<keyword evidence="5" id="KW-0560">Oxidoreductase</keyword>
<dbReference type="SUPFAM" id="SSF51905">
    <property type="entry name" value="FAD/NAD(P)-binding domain"/>
    <property type="match status" value="2"/>
</dbReference>
<evidence type="ECO:0000256" key="1">
    <source>
        <dbReference type="ARBA" id="ARBA00005272"/>
    </source>
</evidence>
<evidence type="ECO:0000256" key="5">
    <source>
        <dbReference type="ARBA" id="ARBA00023002"/>
    </source>
</evidence>
<dbReference type="InterPro" id="IPR036188">
    <property type="entry name" value="FAD/NAD-bd_sf"/>
</dbReference>
<evidence type="ECO:0000313" key="12">
    <source>
        <dbReference type="Proteomes" id="UP000253490"/>
    </source>
</evidence>
<dbReference type="Pfam" id="PF04173">
    <property type="entry name" value="DoxD"/>
    <property type="match status" value="1"/>
</dbReference>
<dbReference type="InterPro" id="IPR007301">
    <property type="entry name" value="DoxD"/>
</dbReference>
<dbReference type="InterPro" id="IPR045024">
    <property type="entry name" value="NDH-2"/>
</dbReference>
<dbReference type="RefSeq" id="WP_113919548.1">
    <property type="nucleotide sequence ID" value="NZ_QNRX01000002.1"/>
</dbReference>
<dbReference type="EMBL" id="QNRX01000002">
    <property type="protein sequence ID" value="RBP68977.1"/>
    <property type="molecule type" value="Genomic_DNA"/>
</dbReference>
<evidence type="ECO:0000259" key="9">
    <source>
        <dbReference type="Pfam" id="PF04173"/>
    </source>
</evidence>
<evidence type="ECO:0000256" key="3">
    <source>
        <dbReference type="ARBA" id="ARBA00022630"/>
    </source>
</evidence>
<comment type="similarity">
    <text evidence="1">Belongs to the NADH dehydrogenase family.</text>
</comment>
<accession>A0A366IFX2</accession>
<keyword evidence="8" id="KW-1133">Transmembrane helix</keyword>
<keyword evidence="8" id="KW-0812">Transmembrane</keyword>
<dbReference type="PANTHER" id="PTHR43706:SF47">
    <property type="entry name" value="EXTERNAL NADH-UBIQUINONE OXIDOREDUCTASE 1, MITOCHONDRIAL-RELATED"/>
    <property type="match status" value="1"/>
</dbReference>
<keyword evidence="12" id="KW-1185">Reference proteome</keyword>
<reference evidence="11 12" key="1">
    <citation type="submission" date="2018-06" db="EMBL/GenBank/DDBJ databases">
        <title>Genomic Encyclopedia of Type Strains, Phase IV (KMG-IV): sequencing the most valuable type-strain genomes for metagenomic binning, comparative biology and taxonomic classification.</title>
        <authorList>
            <person name="Goeker M."/>
        </authorList>
    </citation>
    <scope>NUCLEOTIDE SEQUENCE [LARGE SCALE GENOMIC DNA]</scope>
    <source>
        <strain evidence="11 12">DSM 22112</strain>
    </source>
</reference>
<proteinExistence type="inferred from homology"/>
<dbReference type="AlphaFoldDB" id="A0A366IFX2"/>
<keyword evidence="6" id="KW-0520">NAD</keyword>
<sequence>MAKKIVIVGGSYSGVKAGKTLHKLFKHDDHVEITLIDKNNFHTLMTELHEVAGHRTEPESVQINLQKIFAGRKVNVVRDIIKEFDFSKNQLKSDNETYSYDYLIMGAGNEPNFFGVEGAEENSFTLWSFEDAVLLRNHIEDMFAQASTEKDPAKRKQLLTFAVCGGGFTGVEMVGEIGEAKKHLSRKYNINEKEVTIYNIEAMNRILNMLKNDAQVAKVEKRYKKLGIQLLKNSPVVKVGPDSVTLKDGTEIPTKTLIWTTGIKNKSNLSELGFDLGRGGRIVVNESLQPLKDGKATRNVFVIGDSASYEDETGPLPQIVEAAEQTGHTAAMNVAALIKGESLHKHKQNYHGFMVSIGSQYAVAETGFNSSGWLAVLIKHLVNIYYQIGVAGIRQVWNYLRHEFFHVKNRRSVFGGLFSSSSKNIWKLPLRLWLGYMWLVEGMVKIGEGWLESPKVVDTINAIAGYAPAGGDGGTGATAAAGAAAEAVTAATGAAGGAGSIVGDVGNATTEATNQLHPFFQWAVDHEPAGFGDAIMNAPKWMVNMVNSIIKPIEVPFQTMMVVGEIVIGLCLIFGLFTFLASLVSVGMGIGIAFTGMADASMIWYIVCAIALMEGAGRALGLDYYVIPAIKRWWSKLGFVKKSYLYFDEFEEK</sequence>
<feature type="domain" description="TQO small subunit DoxD" evidence="9">
    <location>
        <begin position="536"/>
        <end position="646"/>
    </location>
</feature>
<comment type="catalytic activity">
    <reaction evidence="7">
        <text>a quinone + NADH + H(+) = a quinol + NAD(+)</text>
        <dbReference type="Rhea" id="RHEA:46160"/>
        <dbReference type="ChEBI" id="CHEBI:15378"/>
        <dbReference type="ChEBI" id="CHEBI:24646"/>
        <dbReference type="ChEBI" id="CHEBI:57540"/>
        <dbReference type="ChEBI" id="CHEBI:57945"/>
        <dbReference type="ChEBI" id="CHEBI:132124"/>
        <dbReference type="EC" id="1.6.5.9"/>
    </reaction>
</comment>
<dbReference type="Gene3D" id="3.50.50.100">
    <property type="match status" value="1"/>
</dbReference>
<name>A0A366IFX2_9FIRM</name>
<dbReference type="GO" id="GO:0050136">
    <property type="term" value="F:NADH dehydrogenase (quinone) (non-electrogenic) activity"/>
    <property type="evidence" value="ECO:0007669"/>
    <property type="project" value="UniProtKB-EC"/>
</dbReference>
<evidence type="ECO:0000256" key="2">
    <source>
        <dbReference type="ARBA" id="ARBA00012637"/>
    </source>
</evidence>
<keyword evidence="8" id="KW-0472">Membrane</keyword>
<dbReference type="Proteomes" id="UP000253490">
    <property type="component" value="Unassembled WGS sequence"/>
</dbReference>
<comment type="caution">
    <text evidence="11">The sequence shown here is derived from an EMBL/GenBank/DDBJ whole genome shotgun (WGS) entry which is preliminary data.</text>
</comment>
<keyword evidence="3" id="KW-0285">Flavoprotein</keyword>
<dbReference type="EC" id="1.6.5.9" evidence="2"/>
<dbReference type="OrthoDB" id="9781621at2"/>
<organism evidence="11 12">
    <name type="scientific">Alkalibaculum bacchi</name>
    <dbReference type="NCBI Taxonomy" id="645887"/>
    <lineage>
        <taxon>Bacteria</taxon>
        <taxon>Bacillati</taxon>
        <taxon>Bacillota</taxon>
        <taxon>Clostridia</taxon>
        <taxon>Eubacteriales</taxon>
        <taxon>Eubacteriaceae</taxon>
        <taxon>Alkalibaculum</taxon>
    </lineage>
</organism>
<evidence type="ECO:0000256" key="6">
    <source>
        <dbReference type="ARBA" id="ARBA00023027"/>
    </source>
</evidence>
<dbReference type="Pfam" id="PF07992">
    <property type="entry name" value="Pyr_redox_2"/>
    <property type="match status" value="1"/>
</dbReference>
<feature type="transmembrane region" description="Helical" evidence="8">
    <location>
        <begin position="566"/>
        <end position="596"/>
    </location>
</feature>
<keyword evidence="4" id="KW-0274">FAD</keyword>
<evidence type="ECO:0000256" key="4">
    <source>
        <dbReference type="ARBA" id="ARBA00022827"/>
    </source>
</evidence>
<dbReference type="InterPro" id="IPR023753">
    <property type="entry name" value="FAD/NAD-binding_dom"/>
</dbReference>
<protein>
    <recommendedName>
        <fullName evidence="2">NADH:ubiquinone reductase (non-electrogenic)</fullName>
        <ecNumber evidence="2">1.6.5.9</ecNumber>
    </recommendedName>
</protein>
<feature type="domain" description="FAD/NAD(P)-binding" evidence="10">
    <location>
        <begin position="4"/>
        <end position="326"/>
    </location>
</feature>
<evidence type="ECO:0000259" key="10">
    <source>
        <dbReference type="Pfam" id="PF07992"/>
    </source>
</evidence>
<evidence type="ECO:0000256" key="8">
    <source>
        <dbReference type="SAM" id="Phobius"/>
    </source>
</evidence>
<gene>
    <name evidence="11" type="ORF">DES36_102119</name>
</gene>
<evidence type="ECO:0000256" key="7">
    <source>
        <dbReference type="ARBA" id="ARBA00047599"/>
    </source>
</evidence>
<evidence type="ECO:0000313" key="11">
    <source>
        <dbReference type="EMBL" id="RBP68977.1"/>
    </source>
</evidence>
<feature type="transmembrane region" description="Helical" evidence="8">
    <location>
        <begin position="602"/>
        <end position="627"/>
    </location>
</feature>
<dbReference type="PANTHER" id="PTHR43706">
    <property type="entry name" value="NADH DEHYDROGENASE"/>
    <property type="match status" value="1"/>
</dbReference>